<keyword evidence="7" id="KW-1185">Reference proteome</keyword>
<feature type="non-terminal residue" evidence="6">
    <location>
        <position position="1"/>
    </location>
</feature>
<dbReference type="Proteomes" id="UP000018936">
    <property type="component" value="Unassembled WGS sequence"/>
</dbReference>
<dbReference type="GO" id="GO:0005634">
    <property type="term" value="C:nucleus"/>
    <property type="evidence" value="ECO:0007669"/>
    <property type="project" value="UniProtKB-SubCell"/>
</dbReference>
<feature type="non-terminal residue" evidence="6">
    <location>
        <position position="321"/>
    </location>
</feature>
<dbReference type="AlphaFoldDB" id="V8NG11"/>
<dbReference type="Pfam" id="PF09811">
    <property type="entry name" value="Yae1_N"/>
    <property type="match status" value="1"/>
</dbReference>
<comment type="caution">
    <text evidence="6">The sequence shown here is derived from an EMBL/GenBank/DDBJ whole genome shotgun (WGS) entry which is preliminary data.</text>
</comment>
<protein>
    <recommendedName>
        <fullName evidence="5">Essential protein Yae1 N-terminal domain-containing protein</fullName>
    </recommendedName>
</protein>
<dbReference type="PANTHER" id="PTHR18829">
    <property type="entry name" value="PROTEIN YAE1 HOMOLOG"/>
    <property type="match status" value="1"/>
</dbReference>
<dbReference type="EMBL" id="AZIM01004296">
    <property type="protein sequence ID" value="ETE60911.1"/>
    <property type="molecule type" value="Genomic_DNA"/>
</dbReference>
<dbReference type="PANTHER" id="PTHR18829:SF0">
    <property type="entry name" value="PROTEIN YAE1 HOMOLOG"/>
    <property type="match status" value="1"/>
</dbReference>
<keyword evidence="3" id="KW-0963">Cytoplasm</keyword>
<evidence type="ECO:0000256" key="3">
    <source>
        <dbReference type="ARBA" id="ARBA00022490"/>
    </source>
</evidence>
<evidence type="ECO:0000256" key="2">
    <source>
        <dbReference type="ARBA" id="ARBA00004496"/>
    </source>
</evidence>
<dbReference type="InterPro" id="IPR019191">
    <property type="entry name" value="Essential_protein_Yae1_N"/>
</dbReference>
<sequence>MVMSFFLAHLYGECLILNSTSEISEPKILRTNLSRPWCEDNQCRKHIQMPPLVRDFGSGQFSLAHNTYQSDSTEFPTFELNTMWSMRRRKLPFEPRMSPSRCFFCDPGSTRDFELLSGERARWGCDEDVFDENADEMDIAQKEWKSAMEKRVKEGYREGVEAGKVVTLQQGFNQGYKEAVRVMFECSQLKGTISALLSWYHHNKHSPAMLNEMTDLLNQLRIYEELMLKNLNCVNPQPSVGYLLHTLNDMDLDHEYCAVEQHSITCAELTKNSCRNNGTDSFQNECCGSTEEHKGSERASLSWLKERTDSIMEQFGLSSDT</sequence>
<feature type="domain" description="Essential protein Yae1 N-terminal" evidence="5">
    <location>
        <begin position="155"/>
        <end position="192"/>
    </location>
</feature>
<gene>
    <name evidence="6" type="ORF">L345_13344</name>
</gene>
<evidence type="ECO:0000313" key="7">
    <source>
        <dbReference type="Proteomes" id="UP000018936"/>
    </source>
</evidence>
<keyword evidence="4" id="KW-0539">Nucleus</keyword>
<name>V8NG11_OPHHA</name>
<dbReference type="GO" id="GO:0005737">
    <property type="term" value="C:cytoplasm"/>
    <property type="evidence" value="ECO:0007669"/>
    <property type="project" value="UniProtKB-SubCell"/>
</dbReference>
<evidence type="ECO:0000259" key="5">
    <source>
        <dbReference type="Pfam" id="PF09811"/>
    </source>
</evidence>
<evidence type="ECO:0000256" key="4">
    <source>
        <dbReference type="ARBA" id="ARBA00023242"/>
    </source>
</evidence>
<accession>V8NG11</accession>
<evidence type="ECO:0000256" key="1">
    <source>
        <dbReference type="ARBA" id="ARBA00004123"/>
    </source>
</evidence>
<dbReference type="OrthoDB" id="20086at2759"/>
<reference evidence="6 7" key="1">
    <citation type="journal article" date="2013" name="Proc. Natl. Acad. Sci. U.S.A.">
        <title>The king cobra genome reveals dynamic gene evolution and adaptation in the snake venom system.</title>
        <authorList>
            <person name="Vonk F.J."/>
            <person name="Casewell N.R."/>
            <person name="Henkel C.V."/>
            <person name="Heimberg A.M."/>
            <person name="Jansen H.J."/>
            <person name="McCleary R.J."/>
            <person name="Kerkkamp H.M."/>
            <person name="Vos R.A."/>
            <person name="Guerreiro I."/>
            <person name="Calvete J.J."/>
            <person name="Wuster W."/>
            <person name="Woods A.E."/>
            <person name="Logan J.M."/>
            <person name="Harrison R.A."/>
            <person name="Castoe T.A."/>
            <person name="de Koning A.P."/>
            <person name="Pollock D.D."/>
            <person name="Yandell M."/>
            <person name="Calderon D."/>
            <person name="Renjifo C."/>
            <person name="Currier R.B."/>
            <person name="Salgado D."/>
            <person name="Pla D."/>
            <person name="Sanz L."/>
            <person name="Hyder A.S."/>
            <person name="Ribeiro J.M."/>
            <person name="Arntzen J.W."/>
            <person name="van den Thillart G.E."/>
            <person name="Boetzer M."/>
            <person name="Pirovano W."/>
            <person name="Dirks R.P."/>
            <person name="Spaink H.P."/>
            <person name="Duboule D."/>
            <person name="McGlinn E."/>
            <person name="Kini R.M."/>
            <person name="Richardson M.K."/>
        </authorList>
    </citation>
    <scope>NUCLEOTIDE SEQUENCE</scope>
    <source>
        <tissue evidence="6">Blood</tissue>
    </source>
</reference>
<dbReference type="InterPro" id="IPR038881">
    <property type="entry name" value="Yae1-like"/>
</dbReference>
<organism evidence="6 7">
    <name type="scientific">Ophiophagus hannah</name>
    <name type="common">King cobra</name>
    <name type="synonym">Naja hannah</name>
    <dbReference type="NCBI Taxonomy" id="8665"/>
    <lineage>
        <taxon>Eukaryota</taxon>
        <taxon>Metazoa</taxon>
        <taxon>Chordata</taxon>
        <taxon>Craniata</taxon>
        <taxon>Vertebrata</taxon>
        <taxon>Euteleostomi</taxon>
        <taxon>Lepidosauria</taxon>
        <taxon>Squamata</taxon>
        <taxon>Bifurcata</taxon>
        <taxon>Unidentata</taxon>
        <taxon>Episquamata</taxon>
        <taxon>Toxicofera</taxon>
        <taxon>Serpentes</taxon>
        <taxon>Colubroidea</taxon>
        <taxon>Elapidae</taxon>
        <taxon>Elapinae</taxon>
        <taxon>Ophiophagus</taxon>
    </lineage>
</organism>
<comment type="subcellular location">
    <subcellularLocation>
        <location evidence="2">Cytoplasm</location>
    </subcellularLocation>
    <subcellularLocation>
        <location evidence="1">Nucleus</location>
    </subcellularLocation>
</comment>
<evidence type="ECO:0000313" key="6">
    <source>
        <dbReference type="EMBL" id="ETE60911.1"/>
    </source>
</evidence>
<proteinExistence type="predicted"/>